<gene>
    <name evidence="1" type="ordered locus">RLO149_c030760</name>
</gene>
<dbReference type="KEGG" id="rli:RLO149_c030760"/>
<dbReference type="RefSeq" id="WP_013962942.1">
    <property type="nucleotide sequence ID" value="NC_015730.1"/>
</dbReference>
<dbReference type="Proteomes" id="UP000001353">
    <property type="component" value="Chromosome"/>
</dbReference>
<protein>
    <submittedName>
        <fullName evidence="1">Uncharacterized protein</fullName>
    </submittedName>
</protein>
<dbReference type="AlphaFoldDB" id="F7ZIX2"/>
<organism evidence="1 2">
    <name type="scientific">Roseobacter litoralis (strain ATCC 49566 / DSM 6996 / JCM 21268 / NBRC 15278 / OCh 149)</name>
    <dbReference type="NCBI Taxonomy" id="391595"/>
    <lineage>
        <taxon>Bacteria</taxon>
        <taxon>Pseudomonadati</taxon>
        <taxon>Pseudomonadota</taxon>
        <taxon>Alphaproteobacteria</taxon>
        <taxon>Rhodobacterales</taxon>
        <taxon>Roseobacteraceae</taxon>
        <taxon>Roseobacter</taxon>
    </lineage>
</organism>
<accession>F7ZIX2</accession>
<dbReference type="HOGENOM" id="CLU_204656_0_0_5"/>
<dbReference type="eggNOG" id="ENOG5033BXX">
    <property type="taxonomic scope" value="Bacteria"/>
</dbReference>
<dbReference type="STRING" id="391595.RLO149_c030760"/>
<name>F7ZIX2_ROSLO</name>
<proteinExistence type="predicted"/>
<dbReference type="OrthoDB" id="7859107at2"/>
<reference evidence="1 2" key="1">
    <citation type="journal article" date="2011" name="BMC Genomics">
        <title>Comparative genome analysis and genome-guided physiological analysis of Roseobacter litoralis.</title>
        <authorList>
            <person name="Kalhoefer D."/>
            <person name="Thole S."/>
            <person name="Voget S."/>
            <person name="Lehmann R."/>
            <person name="Liesegang H."/>
            <person name="Wollher A."/>
            <person name="Daniel R."/>
            <person name="Simon M."/>
            <person name="Brinkhoff T."/>
        </authorList>
    </citation>
    <scope>NUCLEOTIDE SEQUENCE [LARGE SCALE GENOMIC DNA]</scope>
    <source>
        <strain evidence="2">ATCC 49566 / DSM 6996 / JCM 21268 / NBRC 15278 / OCh 149</strain>
    </source>
</reference>
<keyword evidence="2" id="KW-1185">Reference proteome</keyword>
<sequence>MHIVIGLLIAFVLVMLYARKNRATRLCRWRSDHTGDHDALFKYKCAACGAVTYTGTKDPPNICLSDQM</sequence>
<dbReference type="EMBL" id="CP002623">
    <property type="protein sequence ID" value="AEI95032.1"/>
    <property type="molecule type" value="Genomic_DNA"/>
</dbReference>
<evidence type="ECO:0000313" key="1">
    <source>
        <dbReference type="EMBL" id="AEI95032.1"/>
    </source>
</evidence>
<evidence type="ECO:0000313" key="2">
    <source>
        <dbReference type="Proteomes" id="UP000001353"/>
    </source>
</evidence>